<feature type="transmembrane region" description="Helical" evidence="7">
    <location>
        <begin position="80"/>
        <end position="107"/>
    </location>
</feature>
<comment type="subcellular location">
    <subcellularLocation>
        <location evidence="1">Cell membrane</location>
        <topology evidence="1">Multi-pass membrane protein</topology>
    </subcellularLocation>
</comment>
<comment type="similarity">
    <text evidence="2">Belongs to the CPA3 antiporters (TC 2.A.63) subunit E family.</text>
</comment>
<sequence length="200" mass="22398">MTESRTRPTPAQLRAHRQALANRRPRLHLALDLTIWLLFVWMAAFGSLEPLALIGALLAAVAVQWLFPLPNRAGIYQVHLLSLVWLILRFIWDMARAGLHVVWLIIANPPRHDAILRIQVRTSVPEYLALLVAMTTLVPGTVVVEVKAKERVLYLHCLDVEGQGGLEALRANTLAQEARILRAVAPRELQREVGVSRGRG</sequence>
<gene>
    <name evidence="8" type="ORF">SAC06_01020</name>
</gene>
<evidence type="ECO:0000256" key="1">
    <source>
        <dbReference type="ARBA" id="ARBA00004651"/>
    </source>
</evidence>
<evidence type="ECO:0000256" key="2">
    <source>
        <dbReference type="ARBA" id="ARBA00006228"/>
    </source>
</evidence>
<keyword evidence="5 7" id="KW-1133">Transmembrane helix</keyword>
<organism evidence="8">
    <name type="scientific">Scrofimicrobium appendicitidis</name>
    <dbReference type="NCBI Taxonomy" id="3079930"/>
    <lineage>
        <taxon>Bacteria</taxon>
        <taxon>Bacillati</taxon>
        <taxon>Actinomycetota</taxon>
        <taxon>Actinomycetes</taxon>
        <taxon>Actinomycetales</taxon>
        <taxon>Actinomycetaceae</taxon>
        <taxon>Scrofimicrobium</taxon>
    </lineage>
</organism>
<dbReference type="Pfam" id="PF01899">
    <property type="entry name" value="MNHE"/>
    <property type="match status" value="1"/>
</dbReference>
<evidence type="ECO:0000256" key="6">
    <source>
        <dbReference type="ARBA" id="ARBA00023136"/>
    </source>
</evidence>
<accession>A0AAU7V6T8</accession>
<dbReference type="InterPro" id="IPR002758">
    <property type="entry name" value="Cation_antiport_E"/>
</dbReference>
<dbReference type="AlphaFoldDB" id="A0AAU7V6T8"/>
<evidence type="ECO:0000313" key="8">
    <source>
        <dbReference type="EMBL" id="XBW08171.1"/>
    </source>
</evidence>
<keyword evidence="6 7" id="KW-0472">Membrane</keyword>
<dbReference type="RefSeq" id="WP_350258370.1">
    <property type="nucleotide sequence ID" value="NZ_CP138335.1"/>
</dbReference>
<dbReference type="GO" id="GO:0005886">
    <property type="term" value="C:plasma membrane"/>
    <property type="evidence" value="ECO:0007669"/>
    <property type="project" value="UniProtKB-SubCell"/>
</dbReference>
<protein>
    <submittedName>
        <fullName evidence="8">Na+/H+ antiporter subunit E</fullName>
    </submittedName>
</protein>
<keyword evidence="4 7" id="KW-0812">Transmembrane</keyword>
<evidence type="ECO:0000256" key="7">
    <source>
        <dbReference type="SAM" id="Phobius"/>
    </source>
</evidence>
<evidence type="ECO:0000256" key="4">
    <source>
        <dbReference type="ARBA" id="ARBA00022692"/>
    </source>
</evidence>
<keyword evidence="3" id="KW-1003">Cell membrane</keyword>
<dbReference type="GO" id="GO:0008324">
    <property type="term" value="F:monoatomic cation transmembrane transporter activity"/>
    <property type="evidence" value="ECO:0007669"/>
    <property type="project" value="InterPro"/>
</dbReference>
<evidence type="ECO:0000256" key="5">
    <source>
        <dbReference type="ARBA" id="ARBA00022989"/>
    </source>
</evidence>
<evidence type="ECO:0000256" key="3">
    <source>
        <dbReference type="ARBA" id="ARBA00022475"/>
    </source>
</evidence>
<dbReference type="EMBL" id="CP138335">
    <property type="protein sequence ID" value="XBW08171.1"/>
    <property type="molecule type" value="Genomic_DNA"/>
</dbReference>
<dbReference type="KEGG" id="sapp:SAC06_01020"/>
<dbReference type="PANTHER" id="PTHR34584:SF1">
    <property type="entry name" value="NA(+)_H(+) ANTIPORTER SUBUNIT E1"/>
    <property type="match status" value="1"/>
</dbReference>
<reference evidence="8" key="1">
    <citation type="submission" date="2023-11" db="EMBL/GenBank/DDBJ databases">
        <title>Scrofimicrobium hongkongense sp. nov., isolated from a patient with peritonitis.</title>
        <authorList>
            <person name="Lao H.Y."/>
            <person name="Wong A.Y.P."/>
            <person name="Ng T.L."/>
            <person name="Wong R.Y.L."/>
            <person name="Yau M.C.Y."/>
            <person name="Lam J.Y.W."/>
            <person name="Siu G.K.H."/>
        </authorList>
    </citation>
    <scope>NUCLEOTIDE SEQUENCE</scope>
    <source>
        <strain evidence="8">R131</strain>
    </source>
</reference>
<dbReference type="PANTHER" id="PTHR34584">
    <property type="entry name" value="NA(+)/H(+) ANTIPORTER SUBUNIT E1"/>
    <property type="match status" value="1"/>
</dbReference>
<proteinExistence type="inferred from homology"/>
<name>A0AAU7V6T8_9ACTO</name>